<organism evidence="2">
    <name type="scientific">Brugia malayi</name>
    <name type="common">Filarial nematode worm</name>
    <dbReference type="NCBI Taxonomy" id="6279"/>
    <lineage>
        <taxon>Eukaryota</taxon>
        <taxon>Metazoa</taxon>
        <taxon>Ecdysozoa</taxon>
        <taxon>Nematoda</taxon>
        <taxon>Chromadorea</taxon>
        <taxon>Rhabditida</taxon>
        <taxon>Spirurina</taxon>
        <taxon>Spiruromorpha</taxon>
        <taxon>Filarioidea</taxon>
        <taxon>Onchocercidae</taxon>
        <taxon>Brugia</taxon>
    </lineage>
</organism>
<feature type="region of interest" description="Disordered" evidence="1">
    <location>
        <begin position="50"/>
        <end position="77"/>
    </location>
</feature>
<dbReference type="AlphaFoldDB" id="A0A1I9G8S8"/>
<sequence>EARNRSTSPSAPSSFRLIQMTWPSPDHRGTRTPWKRTHTKTDRLTQRYTRLTEQKAGRSLSRRGDPASQGTARPAFGCKPQEVYFDTRVPGATKPIGGLARLSVGVTGFYRAREQEAQLQKREA</sequence>
<name>A0A1I9G8S8_BRUMA</name>
<reference evidence="2" key="2">
    <citation type="submission" date="2012-12" db="EMBL/GenBank/DDBJ databases">
        <authorList>
            <consortium name="WormBase Consortium"/>
            <person name="Ghedin E."/>
            <person name="Paulini M."/>
        </authorList>
    </citation>
    <scope>NUCLEOTIDE SEQUENCE</scope>
    <source>
        <strain evidence="2">FR3</strain>
    </source>
</reference>
<protein>
    <submittedName>
        <fullName evidence="2">Bm12378</fullName>
    </submittedName>
</protein>
<dbReference type="EMBL" id="LN863121">
    <property type="protein sequence ID" value="CDQ08044.1"/>
    <property type="molecule type" value="Genomic_DNA"/>
</dbReference>
<feature type="compositionally biased region" description="Polar residues" evidence="1">
    <location>
        <begin position="1"/>
        <end position="13"/>
    </location>
</feature>
<evidence type="ECO:0000256" key="1">
    <source>
        <dbReference type="SAM" id="MobiDB-lite"/>
    </source>
</evidence>
<feature type="non-terminal residue" evidence="2">
    <location>
        <position position="1"/>
    </location>
</feature>
<accession>A0A1I9G8S8</accession>
<gene>
    <name evidence="2" type="primary">Bm12378</name>
    <name evidence="2" type="ORF">BM_Bm12378</name>
</gene>
<proteinExistence type="predicted"/>
<feature type="region of interest" description="Disordered" evidence="1">
    <location>
        <begin position="1"/>
        <end position="37"/>
    </location>
</feature>
<evidence type="ECO:0000313" key="2">
    <source>
        <dbReference type="EMBL" id="CDQ08044.1"/>
    </source>
</evidence>
<reference evidence="2" key="1">
    <citation type="journal article" date="2007" name="Science">
        <title>Draft genome of the filarial nematode parasite Brugia malayi.</title>
        <authorList>
            <person name="Ghedin E."/>
            <person name="Wang S."/>
            <person name="Spiro D."/>
            <person name="Caler E."/>
            <person name="Zhao Q."/>
            <person name="Crabtree J."/>
            <person name="Allen J.E."/>
            <person name="Delcher A.L."/>
            <person name="Guiliano D.B."/>
            <person name="Miranda-Saavedra D."/>
            <person name="Angiuoli S.V."/>
            <person name="Creasy T."/>
            <person name="Amedeo P."/>
            <person name="Haas B."/>
            <person name="El-Sayed N.M."/>
            <person name="Wortman J.R."/>
            <person name="Feldblyum T."/>
            <person name="Tallon L."/>
            <person name="Schatz M."/>
            <person name="Shumway M."/>
            <person name="Koo H."/>
            <person name="Salzberg S.L."/>
            <person name="Schobel S."/>
            <person name="Pertea M."/>
            <person name="Pop M."/>
            <person name="White O."/>
            <person name="Barton G.J."/>
            <person name="Carlow C.K."/>
            <person name="Crawford M.J."/>
            <person name="Daub J."/>
            <person name="Dimmic M.W."/>
            <person name="Estes C.F."/>
            <person name="Foster J.M."/>
            <person name="Ganatra M."/>
            <person name="Gregory W.F."/>
            <person name="Johnson N.M."/>
            <person name="Jin J."/>
            <person name="Komuniecki R."/>
            <person name="Korf I."/>
            <person name="Kumar S."/>
            <person name="Laney S."/>
            <person name="Li B.W."/>
            <person name="Li W."/>
            <person name="Lindblom T.H."/>
            <person name="Lustigman S."/>
            <person name="Ma D."/>
            <person name="Maina C.V."/>
            <person name="Martin D.M."/>
            <person name="McCarter J.P."/>
            <person name="McReynolds L."/>
            <person name="Mitreva M."/>
            <person name="Nutman T.B."/>
            <person name="Parkinson J."/>
            <person name="Peregrin-Alvarez J.M."/>
            <person name="Poole C."/>
            <person name="Ren Q."/>
            <person name="Saunders L."/>
            <person name="Sluder A.E."/>
            <person name="Smith K."/>
            <person name="Stanke M."/>
            <person name="Unnasch T.R."/>
            <person name="Ware J."/>
            <person name="Wei A.D."/>
            <person name="Weil G."/>
            <person name="Williams D.J."/>
            <person name="Zhang Y."/>
            <person name="Williams S.A."/>
            <person name="Fraser-Liggett C."/>
            <person name="Slatko B."/>
            <person name="Blaxter M.L."/>
            <person name="Scott A.L."/>
        </authorList>
    </citation>
    <scope>NUCLEOTIDE SEQUENCE</scope>
    <source>
        <strain evidence="2">FR3</strain>
    </source>
</reference>